<feature type="compositionally biased region" description="Acidic residues" evidence="1">
    <location>
        <begin position="93"/>
        <end position="102"/>
    </location>
</feature>
<name>A0ABU9AWX9_9BACT</name>
<feature type="compositionally biased region" description="Low complexity" evidence="1">
    <location>
        <begin position="134"/>
        <end position="148"/>
    </location>
</feature>
<organism evidence="3 4">
    <name type="scientific">Luteolibacter soli</name>
    <dbReference type="NCBI Taxonomy" id="3135280"/>
    <lineage>
        <taxon>Bacteria</taxon>
        <taxon>Pseudomonadati</taxon>
        <taxon>Verrucomicrobiota</taxon>
        <taxon>Verrucomicrobiia</taxon>
        <taxon>Verrucomicrobiales</taxon>
        <taxon>Verrucomicrobiaceae</taxon>
        <taxon>Luteolibacter</taxon>
    </lineage>
</organism>
<feature type="compositionally biased region" description="Low complexity" evidence="1">
    <location>
        <begin position="40"/>
        <end position="61"/>
    </location>
</feature>
<dbReference type="RefSeq" id="WP_341405663.1">
    <property type="nucleotide sequence ID" value="NZ_JBBUKT010000005.1"/>
</dbReference>
<sequence>MSAEPPNPSGLPGRNRPHLSDLSRETTEEDLWNLDEETTAAVRPRQPKAAPAAPAAKDVTPVPEPAGPAEPPMPRGLSSPVKPLTPRSAPSDEIGELDEDEIPATPKAKSKPATPPAPANEVVALTSAIDEAHTPPAAAAPSAPTSPAVADPEPSVDEEEEEEEQEEADGYEDDLLAKTTSRENRPRGASSPAAKGNIPRPRLNRREVIGIATFVVVAMIASVWVLTRFFSLLSFTRDSDSRPSYPMKGQLATISSGSTFWREPVRSGESRDVAKRDVVLIPVLELSLDPGNSGGGSLRVIFRNAEGNPVGDPITRGFGAGRFETTGNATATFTATDGFSADGDFQAYRTGKGKLWTVDVLEGPPGGTPASSFKKLSSIPILPERR</sequence>
<accession>A0ABU9AWX9</accession>
<evidence type="ECO:0000256" key="2">
    <source>
        <dbReference type="SAM" id="Phobius"/>
    </source>
</evidence>
<keyword evidence="2" id="KW-1133">Transmembrane helix</keyword>
<feature type="compositionally biased region" description="Acidic residues" evidence="1">
    <location>
        <begin position="154"/>
        <end position="174"/>
    </location>
</feature>
<feature type="compositionally biased region" description="Pro residues" evidence="1">
    <location>
        <begin position="62"/>
        <end position="74"/>
    </location>
</feature>
<comment type="caution">
    <text evidence="3">The sequence shown here is derived from an EMBL/GenBank/DDBJ whole genome shotgun (WGS) entry which is preliminary data.</text>
</comment>
<gene>
    <name evidence="3" type="ORF">WKV53_15425</name>
</gene>
<keyword evidence="4" id="KW-1185">Reference proteome</keyword>
<keyword evidence="2" id="KW-0812">Transmembrane</keyword>
<dbReference type="Proteomes" id="UP001371305">
    <property type="component" value="Unassembled WGS sequence"/>
</dbReference>
<evidence type="ECO:0000313" key="3">
    <source>
        <dbReference type="EMBL" id="MEK7951905.1"/>
    </source>
</evidence>
<reference evidence="3 4" key="1">
    <citation type="submission" date="2024-04" db="EMBL/GenBank/DDBJ databases">
        <title>Luteolibacter sp. isolated from soil.</title>
        <authorList>
            <person name="An J."/>
        </authorList>
    </citation>
    <scope>NUCLEOTIDE SEQUENCE [LARGE SCALE GENOMIC DNA]</scope>
    <source>
        <strain evidence="3 4">Y139</strain>
    </source>
</reference>
<feature type="transmembrane region" description="Helical" evidence="2">
    <location>
        <begin position="208"/>
        <end position="227"/>
    </location>
</feature>
<evidence type="ECO:0000313" key="4">
    <source>
        <dbReference type="Proteomes" id="UP001371305"/>
    </source>
</evidence>
<keyword evidence="2" id="KW-0472">Membrane</keyword>
<evidence type="ECO:0000256" key="1">
    <source>
        <dbReference type="SAM" id="MobiDB-lite"/>
    </source>
</evidence>
<feature type="region of interest" description="Disordered" evidence="1">
    <location>
        <begin position="1"/>
        <end position="199"/>
    </location>
</feature>
<proteinExistence type="predicted"/>
<dbReference type="EMBL" id="JBBUKT010000005">
    <property type="protein sequence ID" value="MEK7951905.1"/>
    <property type="molecule type" value="Genomic_DNA"/>
</dbReference>
<feature type="compositionally biased region" description="Acidic residues" evidence="1">
    <location>
        <begin position="27"/>
        <end position="38"/>
    </location>
</feature>
<protein>
    <submittedName>
        <fullName evidence="3">Uncharacterized protein</fullName>
    </submittedName>
</protein>